<dbReference type="STRING" id="1266370.NITGR_730010"/>
<name>M1YM38_NITG3</name>
<dbReference type="Gene3D" id="3.60.120.10">
    <property type="entry name" value="Anthranilate synthase"/>
    <property type="match status" value="1"/>
</dbReference>
<dbReference type="GO" id="GO:0000162">
    <property type="term" value="P:L-tryptophan biosynthetic process"/>
    <property type="evidence" value="ECO:0007669"/>
    <property type="project" value="TreeGrafter"/>
</dbReference>
<dbReference type="InterPro" id="IPR005801">
    <property type="entry name" value="ADC_synthase"/>
</dbReference>
<feature type="domain" description="Chorismate-utilising enzyme C-terminal" evidence="1">
    <location>
        <begin position="229"/>
        <end position="482"/>
    </location>
</feature>
<dbReference type="Pfam" id="PF00425">
    <property type="entry name" value="Chorismate_bind"/>
    <property type="match status" value="1"/>
</dbReference>
<dbReference type="HOGENOM" id="CLU_006493_9_3_0"/>
<dbReference type="PANTHER" id="PTHR11236:SF9">
    <property type="entry name" value="ANTHRANILATE SYNTHASE COMPONENT 1"/>
    <property type="match status" value="1"/>
</dbReference>
<organism evidence="3 4">
    <name type="scientific">Nitrospina gracilis (strain 3/211)</name>
    <dbReference type="NCBI Taxonomy" id="1266370"/>
    <lineage>
        <taxon>Bacteria</taxon>
        <taxon>Pseudomonadati</taxon>
        <taxon>Nitrospinota/Tectimicrobiota group</taxon>
        <taxon>Nitrospinota</taxon>
        <taxon>Nitrospinia</taxon>
        <taxon>Nitrospinales</taxon>
        <taxon>Nitrospinaceae</taxon>
        <taxon>Nitrospina</taxon>
    </lineage>
</organism>
<protein>
    <submittedName>
        <fullName evidence="3">Aminodeoxychorismate synthase, component I</fullName>
        <ecNumber evidence="3">2.6.1.85</ecNumber>
    </submittedName>
</protein>
<dbReference type="SUPFAM" id="SSF56322">
    <property type="entry name" value="ADC synthase"/>
    <property type="match status" value="1"/>
</dbReference>
<reference evidence="3 4" key="1">
    <citation type="journal article" date="2013" name="Front. Microbiol.">
        <title>The genome of Nitrospina gracilis illuminates the metabolism and evolution of the major marine nitrite oxidizer.</title>
        <authorList>
            <person name="Luecker S."/>
            <person name="Nowka B."/>
            <person name="Rattei T."/>
            <person name="Spieck E."/>
            <person name="and Daims H."/>
        </authorList>
    </citation>
    <scope>NUCLEOTIDE SEQUENCE [LARGE SCALE GENOMIC DNA]</scope>
    <source>
        <strain evidence="3 4">3/211</strain>
    </source>
</reference>
<accession>M1YM38</accession>
<dbReference type="AlphaFoldDB" id="M1YM38"/>
<proteinExistence type="predicted"/>
<evidence type="ECO:0000313" key="4">
    <source>
        <dbReference type="Proteomes" id="UP000011704"/>
    </source>
</evidence>
<dbReference type="EC" id="2.6.1.85" evidence="3"/>
<dbReference type="OrthoDB" id="9803598at2"/>
<dbReference type="PRINTS" id="PR00095">
    <property type="entry name" value="ANTSNTHASEI"/>
</dbReference>
<keyword evidence="4" id="KW-1185">Reference proteome</keyword>
<dbReference type="FunCoup" id="M1YM38">
    <property type="interactions" value="161"/>
</dbReference>
<dbReference type="InterPro" id="IPR006805">
    <property type="entry name" value="Anth_synth_I_N"/>
</dbReference>
<dbReference type="Proteomes" id="UP000011704">
    <property type="component" value="Unassembled WGS sequence"/>
</dbReference>
<dbReference type="Pfam" id="PF04715">
    <property type="entry name" value="Anth_synt_I_N"/>
    <property type="match status" value="1"/>
</dbReference>
<evidence type="ECO:0000313" key="3">
    <source>
        <dbReference type="EMBL" id="CCQ91552.1"/>
    </source>
</evidence>
<dbReference type="GO" id="GO:0046820">
    <property type="term" value="F:4-amino-4-deoxychorismate synthase activity"/>
    <property type="evidence" value="ECO:0007669"/>
    <property type="project" value="UniProtKB-EC"/>
</dbReference>
<feature type="domain" description="Anthranilate synthase component I N-terminal" evidence="2">
    <location>
        <begin position="29"/>
        <end position="165"/>
    </location>
</feature>
<gene>
    <name evidence="3" type="primary">pabB</name>
    <name evidence="3" type="ORF">NITGR_730010</name>
</gene>
<dbReference type="InterPro" id="IPR015890">
    <property type="entry name" value="Chorismate_C"/>
</dbReference>
<dbReference type="RefSeq" id="WP_005010384.1">
    <property type="nucleotide sequence ID" value="NZ_HG422173.1"/>
</dbReference>
<dbReference type="EMBL" id="CAQJ01000081">
    <property type="protein sequence ID" value="CCQ91552.1"/>
    <property type="molecule type" value="Genomic_DNA"/>
</dbReference>
<dbReference type="InParanoid" id="M1YM38"/>
<dbReference type="PANTHER" id="PTHR11236">
    <property type="entry name" value="AMINOBENZOATE/ANTHRANILATE SYNTHASE"/>
    <property type="match status" value="1"/>
</dbReference>
<evidence type="ECO:0000259" key="1">
    <source>
        <dbReference type="Pfam" id="PF00425"/>
    </source>
</evidence>
<keyword evidence="3" id="KW-0032">Aminotransferase</keyword>
<comment type="caution">
    <text evidence="3">The sequence shown here is derived from an EMBL/GenBank/DDBJ whole genome shotgun (WGS) entry which is preliminary data.</text>
</comment>
<sequence>MKVCPDRSRFIELAATCPRVPVVGERSVDSFNPAEAYHRLYGEAERSFLFESGKGPDETARYSFFGRANEKAISLRNNQFQIHNNGDRETVSLPASDALKRLNFEPGLDAIDHVDHFWGGWVGCLSYEMAHWFENIEPRVKDGLDLPLLFFFQVESLWVYDHRQAILKYIVALKIENDPESIHSQVKEELESGWREMDRFIEEVSNSAQNEIMPAPSLHSASLESNITQEEYERMVERAKTYIEEGDIYQANLAQRLSVKYESDPFPLYQRLRKVNPSPFSGYLKFDGLVLASSSPERLVKVVRDRVETRPIAGTRPRGKSEEEDVRLSAELLLNEKEKAEHLMLVDLERNDLGRICEHGSVHVTDLMFLEQYSHVCHIVSNIEGRLKPGVDVVDILAAVFPGGTITGCPKIRCMEIIDELEPSLRGPYSGSFGYIGFDRHLDLNIIIRTILVQSGRAHFHVGAGIVADSIPEKEWQETLDKAAAMIQALSGEPVG</sequence>
<keyword evidence="3" id="KW-0808">Transferase</keyword>
<evidence type="ECO:0000259" key="2">
    <source>
        <dbReference type="Pfam" id="PF04715"/>
    </source>
</evidence>
<dbReference type="InterPro" id="IPR019999">
    <property type="entry name" value="Anth_synth_I-like"/>
</dbReference>